<name>A0A811Y255_NYCPR</name>
<sequence length="154" mass="16624">MRKSKRKEKVATHCLPILPTPLVPPPCEEDEVADTKLMVLSAQEGDPDPPTEDGLQSQQDEGACVIHQECQIQPCELSASQEPGLSSPAVTSLASPPLCFGRFLSCVFQTFSRSRKWKPPRSEGGELAEVGGDAKALRRGLLRDLGKKNKSAAS</sequence>
<dbReference type="PANTHER" id="PTHR40143">
    <property type="match status" value="1"/>
</dbReference>
<keyword evidence="2" id="KW-1185">Reference proteome</keyword>
<evidence type="ECO:0000313" key="1">
    <source>
        <dbReference type="EMBL" id="CAD7670838.1"/>
    </source>
</evidence>
<dbReference type="Proteomes" id="UP000645828">
    <property type="component" value="Unassembled WGS sequence"/>
</dbReference>
<reference evidence="1" key="1">
    <citation type="submission" date="2020-12" db="EMBL/GenBank/DDBJ databases">
        <authorList>
            <consortium name="Molecular Ecology Group"/>
        </authorList>
    </citation>
    <scope>NUCLEOTIDE SEQUENCE</scope>
    <source>
        <strain evidence="1">TBG_1078</strain>
    </source>
</reference>
<proteinExistence type="predicted"/>
<accession>A0A811Y255</accession>
<gene>
    <name evidence="1" type="ORF">NYPRO_LOCUS3633</name>
</gene>
<protein>
    <submittedName>
        <fullName evidence="1">(raccoon dog) hypothetical protein</fullName>
    </submittedName>
</protein>
<comment type="caution">
    <text evidence="1">The sequence shown here is derived from an EMBL/GenBank/DDBJ whole genome shotgun (WGS) entry which is preliminary data.</text>
</comment>
<dbReference type="EMBL" id="CAJHUB010000659">
    <property type="protein sequence ID" value="CAD7670838.1"/>
    <property type="molecule type" value="Genomic_DNA"/>
</dbReference>
<dbReference type="InterPro" id="IPR031445">
    <property type="entry name" value="DUF4672"/>
</dbReference>
<evidence type="ECO:0000313" key="2">
    <source>
        <dbReference type="Proteomes" id="UP000645828"/>
    </source>
</evidence>
<dbReference type="AlphaFoldDB" id="A0A811Y255"/>
<dbReference type="Pfam" id="PF15716">
    <property type="entry name" value="DUF4672"/>
    <property type="match status" value="1"/>
</dbReference>
<organism evidence="1 2">
    <name type="scientific">Nyctereutes procyonoides</name>
    <name type="common">Raccoon dog</name>
    <name type="synonym">Canis procyonoides</name>
    <dbReference type="NCBI Taxonomy" id="34880"/>
    <lineage>
        <taxon>Eukaryota</taxon>
        <taxon>Metazoa</taxon>
        <taxon>Chordata</taxon>
        <taxon>Craniata</taxon>
        <taxon>Vertebrata</taxon>
        <taxon>Euteleostomi</taxon>
        <taxon>Mammalia</taxon>
        <taxon>Eutheria</taxon>
        <taxon>Laurasiatheria</taxon>
        <taxon>Carnivora</taxon>
        <taxon>Caniformia</taxon>
        <taxon>Canidae</taxon>
        <taxon>Nyctereutes</taxon>
    </lineage>
</organism>
<dbReference type="PANTHER" id="PTHR40143:SF1">
    <property type="match status" value="1"/>
</dbReference>